<accession>A0A4R6UH02</accession>
<name>A0A4R6UH02_9BURK</name>
<proteinExistence type="predicted"/>
<evidence type="ECO:0000313" key="2">
    <source>
        <dbReference type="Proteomes" id="UP000295510"/>
    </source>
</evidence>
<gene>
    <name evidence="1" type="ORF">DFR43_103247</name>
</gene>
<keyword evidence="2" id="KW-1185">Reference proteome</keyword>
<sequence>MPIEGTVFHVEPMVYPIPLRFLEFQRSEDGLGSVTFEALASARPERWHELLAEAQAVWDWVRTHAPGPQGPLDDGGTWDGELAVTEEPDGWRSLAMTLCGDAVFAAWFDQAFGAAGGGDGAVAASRTLR</sequence>
<organism evidence="1 2">
    <name type="scientific">Tepidicella xavieri</name>
    <dbReference type="NCBI Taxonomy" id="360241"/>
    <lineage>
        <taxon>Bacteria</taxon>
        <taxon>Pseudomonadati</taxon>
        <taxon>Pseudomonadota</taxon>
        <taxon>Betaproteobacteria</taxon>
        <taxon>Burkholderiales</taxon>
        <taxon>Tepidicella</taxon>
    </lineage>
</organism>
<dbReference type="EMBL" id="SNYL01000003">
    <property type="protein sequence ID" value="TDQ44503.1"/>
    <property type="molecule type" value="Genomic_DNA"/>
</dbReference>
<evidence type="ECO:0000313" key="1">
    <source>
        <dbReference type="EMBL" id="TDQ44503.1"/>
    </source>
</evidence>
<comment type="caution">
    <text evidence="1">The sequence shown here is derived from an EMBL/GenBank/DDBJ whole genome shotgun (WGS) entry which is preliminary data.</text>
</comment>
<dbReference type="AlphaFoldDB" id="A0A4R6UH02"/>
<dbReference type="Proteomes" id="UP000295510">
    <property type="component" value="Unassembled WGS sequence"/>
</dbReference>
<reference evidence="1 2" key="1">
    <citation type="submission" date="2019-03" db="EMBL/GenBank/DDBJ databases">
        <title>Genomic Encyclopedia of Type Strains, Phase IV (KMG-IV): sequencing the most valuable type-strain genomes for metagenomic binning, comparative biology and taxonomic classification.</title>
        <authorList>
            <person name="Goeker M."/>
        </authorList>
    </citation>
    <scope>NUCLEOTIDE SEQUENCE [LARGE SCALE GENOMIC DNA]</scope>
    <source>
        <strain evidence="1 2">DSM 19605</strain>
    </source>
</reference>
<protein>
    <submittedName>
        <fullName evidence="1">Uncharacterized protein</fullName>
    </submittedName>
</protein>
<dbReference type="OrthoDB" id="8685558at2"/>
<dbReference type="RefSeq" id="WP_133596095.1">
    <property type="nucleotide sequence ID" value="NZ_SNYL01000003.1"/>
</dbReference>